<evidence type="ECO:0000313" key="2">
    <source>
        <dbReference type="EMBL" id="RLW08411.1"/>
    </source>
</evidence>
<evidence type="ECO:0000256" key="1">
    <source>
        <dbReference type="SAM" id="MobiDB-lite"/>
    </source>
</evidence>
<reference evidence="2 3" key="1">
    <citation type="journal article" date="2018" name="Proc. R. Soc. B">
        <title>A non-coding region near Follistatin controls head colour polymorphism in the Gouldian finch.</title>
        <authorList>
            <person name="Toomey M.B."/>
            <person name="Marques C.I."/>
            <person name="Andrade P."/>
            <person name="Araujo P.M."/>
            <person name="Sabatino S."/>
            <person name="Gazda M.A."/>
            <person name="Afonso S."/>
            <person name="Lopes R.J."/>
            <person name="Corbo J.C."/>
            <person name="Carneiro M."/>
        </authorList>
    </citation>
    <scope>NUCLEOTIDE SEQUENCE [LARGE SCALE GENOMIC DNA]</scope>
    <source>
        <strain evidence="2">Red01</strain>
        <tissue evidence="2">Muscle</tissue>
    </source>
</reference>
<feature type="non-terminal residue" evidence="2">
    <location>
        <position position="1"/>
    </location>
</feature>
<dbReference type="AlphaFoldDB" id="A0A3L8SUE8"/>
<comment type="caution">
    <text evidence="2">The sequence shown here is derived from an EMBL/GenBank/DDBJ whole genome shotgun (WGS) entry which is preliminary data.</text>
</comment>
<feature type="region of interest" description="Disordered" evidence="1">
    <location>
        <begin position="1"/>
        <end position="61"/>
    </location>
</feature>
<sequence>RRRLRSCAHSALPQPPAPAAPGRSLAAQAARVLQSERERLSRQHPGHFQQAPASSPTPTEI</sequence>
<dbReference type="EMBL" id="QUSF01000006">
    <property type="protein sequence ID" value="RLW08411.1"/>
    <property type="molecule type" value="Genomic_DNA"/>
</dbReference>
<accession>A0A3L8SUE8</accession>
<gene>
    <name evidence="2" type="ORF">DV515_00003316</name>
</gene>
<organism evidence="2 3">
    <name type="scientific">Chloebia gouldiae</name>
    <name type="common">Gouldian finch</name>
    <name type="synonym">Erythrura gouldiae</name>
    <dbReference type="NCBI Taxonomy" id="44316"/>
    <lineage>
        <taxon>Eukaryota</taxon>
        <taxon>Metazoa</taxon>
        <taxon>Chordata</taxon>
        <taxon>Craniata</taxon>
        <taxon>Vertebrata</taxon>
        <taxon>Euteleostomi</taxon>
        <taxon>Archelosauria</taxon>
        <taxon>Archosauria</taxon>
        <taxon>Dinosauria</taxon>
        <taxon>Saurischia</taxon>
        <taxon>Theropoda</taxon>
        <taxon>Coelurosauria</taxon>
        <taxon>Aves</taxon>
        <taxon>Neognathae</taxon>
        <taxon>Neoaves</taxon>
        <taxon>Telluraves</taxon>
        <taxon>Australaves</taxon>
        <taxon>Passeriformes</taxon>
        <taxon>Passeroidea</taxon>
        <taxon>Passeridae</taxon>
        <taxon>Chloebia</taxon>
    </lineage>
</organism>
<keyword evidence="3" id="KW-1185">Reference proteome</keyword>
<evidence type="ECO:0000313" key="3">
    <source>
        <dbReference type="Proteomes" id="UP000276834"/>
    </source>
</evidence>
<feature type="compositionally biased region" description="Polar residues" evidence="1">
    <location>
        <begin position="51"/>
        <end position="61"/>
    </location>
</feature>
<protein>
    <submittedName>
        <fullName evidence="2">Uncharacterized protein</fullName>
    </submittedName>
</protein>
<dbReference type="Proteomes" id="UP000276834">
    <property type="component" value="Unassembled WGS sequence"/>
</dbReference>
<name>A0A3L8SUE8_CHLGU</name>
<proteinExistence type="predicted"/>